<comment type="cofactor">
    <cofactor evidence="2">
        <name>[4Fe-4S] cluster</name>
        <dbReference type="ChEBI" id="CHEBI:49883"/>
    </cofactor>
</comment>
<feature type="domain" description="FAD/NAD(P)-binding" evidence="15">
    <location>
        <begin position="5"/>
        <end position="282"/>
    </location>
</feature>
<comment type="cofactor">
    <cofactor evidence="1">
        <name>siroheme</name>
        <dbReference type="ChEBI" id="CHEBI:60052"/>
    </cofactor>
</comment>
<dbReference type="GO" id="GO:0050661">
    <property type="term" value="F:NADP binding"/>
    <property type="evidence" value="ECO:0007669"/>
    <property type="project" value="InterPro"/>
</dbReference>
<dbReference type="Gene3D" id="1.10.10.1100">
    <property type="entry name" value="BFD-like [2Fe-2S]-binding domain"/>
    <property type="match status" value="1"/>
</dbReference>
<dbReference type="Gene3D" id="3.50.50.60">
    <property type="entry name" value="FAD/NAD(P)-binding domain"/>
    <property type="match status" value="2"/>
</dbReference>
<feature type="domain" description="BFD-like [2Fe-2S]-binding" evidence="14">
    <location>
        <begin position="414"/>
        <end position="462"/>
    </location>
</feature>
<evidence type="ECO:0000256" key="9">
    <source>
        <dbReference type="ARBA" id="ARBA00022827"/>
    </source>
</evidence>
<reference evidence="17 18" key="1">
    <citation type="submission" date="2016-11" db="EMBL/GenBank/DDBJ databases">
        <authorList>
            <person name="Jaros S."/>
            <person name="Januszkiewicz K."/>
            <person name="Wedrychowicz H."/>
        </authorList>
    </citation>
    <scope>NUCLEOTIDE SEQUENCE [LARGE SCALE GENOMIC DNA]</scope>
    <source>
        <strain evidence="17 18">CGMCC 1.10681</strain>
    </source>
</reference>
<dbReference type="Pfam" id="PF07992">
    <property type="entry name" value="Pyr_redox_2"/>
    <property type="match status" value="1"/>
</dbReference>
<feature type="domain" description="Nitrite/Sulfite reductase ferredoxin-like" evidence="13">
    <location>
        <begin position="554"/>
        <end position="613"/>
    </location>
</feature>
<dbReference type="Proteomes" id="UP000184184">
    <property type="component" value="Unassembled WGS sequence"/>
</dbReference>
<dbReference type="SUPFAM" id="SSF55124">
    <property type="entry name" value="Nitrite/Sulfite reductase N-terminal domain-like"/>
    <property type="match status" value="1"/>
</dbReference>
<comment type="cofactor">
    <cofactor evidence="3">
        <name>FAD</name>
        <dbReference type="ChEBI" id="CHEBI:57692"/>
    </cofactor>
</comment>
<dbReference type="SUPFAM" id="SSF51905">
    <property type="entry name" value="FAD/NAD(P)-binding domain"/>
    <property type="match status" value="2"/>
</dbReference>
<evidence type="ECO:0000259" key="13">
    <source>
        <dbReference type="Pfam" id="PF03460"/>
    </source>
</evidence>
<evidence type="ECO:0000256" key="2">
    <source>
        <dbReference type="ARBA" id="ARBA00001966"/>
    </source>
</evidence>
<evidence type="ECO:0000256" key="10">
    <source>
        <dbReference type="ARBA" id="ARBA00023002"/>
    </source>
</evidence>
<evidence type="ECO:0000259" key="15">
    <source>
        <dbReference type="Pfam" id="PF07992"/>
    </source>
</evidence>
<proteinExistence type="inferred from homology"/>
<keyword evidence="9" id="KW-0274">FAD</keyword>
<organism evidence="17 18">
    <name type="scientific">Gracilibacillus kekensis</name>
    <dbReference type="NCBI Taxonomy" id="1027249"/>
    <lineage>
        <taxon>Bacteria</taxon>
        <taxon>Bacillati</taxon>
        <taxon>Bacillota</taxon>
        <taxon>Bacilli</taxon>
        <taxon>Bacillales</taxon>
        <taxon>Bacillaceae</taxon>
        <taxon>Gracilibacillus</taxon>
    </lineage>
</organism>
<evidence type="ECO:0000256" key="8">
    <source>
        <dbReference type="ARBA" id="ARBA00022723"/>
    </source>
</evidence>
<dbReference type="InterPro" id="IPR036188">
    <property type="entry name" value="FAD/NAD-bd_sf"/>
</dbReference>
<dbReference type="CDD" id="cd19943">
    <property type="entry name" value="NirB_Fer2_BFD-like_1"/>
    <property type="match status" value="1"/>
</dbReference>
<dbReference type="Pfam" id="PF03460">
    <property type="entry name" value="NIR_SIR_ferr"/>
    <property type="match status" value="1"/>
</dbReference>
<keyword evidence="7" id="KW-0285">Flavoprotein</keyword>
<dbReference type="InterPro" id="IPR005117">
    <property type="entry name" value="NiRdtase/SiRdtase_haem-b_fer"/>
</dbReference>
<dbReference type="EMBL" id="FRCZ01000002">
    <property type="protein sequence ID" value="SHM90373.1"/>
    <property type="molecule type" value="Genomic_DNA"/>
</dbReference>
<feature type="domain" description="BFD-like [2Fe-2S]-binding" evidence="14">
    <location>
        <begin position="479"/>
        <end position="528"/>
    </location>
</feature>
<dbReference type="PANTHER" id="PTHR43809:SF1">
    <property type="entry name" value="NITRITE REDUCTASE (NADH) LARGE SUBUNIT"/>
    <property type="match status" value="1"/>
</dbReference>
<accession>A0A1M7MHQ6</accession>
<feature type="domain" description="NADH-rubredoxin oxidoreductase C-terminal" evidence="16">
    <location>
        <begin position="317"/>
        <end position="384"/>
    </location>
</feature>
<dbReference type="InterPro" id="IPR023753">
    <property type="entry name" value="FAD/NAD-binding_dom"/>
</dbReference>
<keyword evidence="6" id="KW-0349">Heme</keyword>
<dbReference type="RefSeq" id="WP_073200730.1">
    <property type="nucleotide sequence ID" value="NZ_FRCZ01000002.1"/>
</dbReference>
<comment type="similarity">
    <text evidence="5">Belongs to the nitrite and sulfite reductase 4Fe-4S domain family.</text>
</comment>
<evidence type="ECO:0000259" key="16">
    <source>
        <dbReference type="Pfam" id="PF18267"/>
    </source>
</evidence>
<name>A0A1M7MHQ6_9BACI</name>
<evidence type="ECO:0000256" key="1">
    <source>
        <dbReference type="ARBA" id="ARBA00001929"/>
    </source>
</evidence>
<evidence type="ECO:0000256" key="6">
    <source>
        <dbReference type="ARBA" id="ARBA00022617"/>
    </source>
</evidence>
<dbReference type="InterPro" id="IPR041575">
    <property type="entry name" value="Rubredoxin_C"/>
</dbReference>
<dbReference type="GO" id="GO:0050660">
    <property type="term" value="F:flavin adenine dinucleotide binding"/>
    <property type="evidence" value="ECO:0007669"/>
    <property type="project" value="InterPro"/>
</dbReference>
<dbReference type="FunFam" id="3.50.50.60:FF:000033">
    <property type="entry name" value="Nitrite reductase [NAD(P)H], large subunit"/>
    <property type="match status" value="1"/>
</dbReference>
<dbReference type="InterPro" id="IPR007419">
    <property type="entry name" value="BFD-like_2Fe2S-bd_dom"/>
</dbReference>
<comment type="pathway">
    <text evidence="4">Nitrogen metabolism; nitrate reduction (assimilation).</text>
</comment>
<evidence type="ECO:0000259" key="14">
    <source>
        <dbReference type="Pfam" id="PF04324"/>
    </source>
</evidence>
<keyword evidence="10" id="KW-0560">Oxidoreductase</keyword>
<evidence type="ECO:0000256" key="12">
    <source>
        <dbReference type="ARBA" id="ARBA00023014"/>
    </source>
</evidence>
<dbReference type="PANTHER" id="PTHR43809">
    <property type="entry name" value="NITRITE REDUCTASE (NADH) LARGE SUBUNIT"/>
    <property type="match status" value="1"/>
</dbReference>
<dbReference type="GO" id="GO:0042128">
    <property type="term" value="P:nitrate assimilation"/>
    <property type="evidence" value="ECO:0007669"/>
    <property type="project" value="InterPro"/>
</dbReference>
<dbReference type="GO" id="GO:0046872">
    <property type="term" value="F:metal ion binding"/>
    <property type="evidence" value="ECO:0007669"/>
    <property type="project" value="UniProtKB-KW"/>
</dbReference>
<evidence type="ECO:0000256" key="5">
    <source>
        <dbReference type="ARBA" id="ARBA00010429"/>
    </source>
</evidence>
<sequence length="775" mass="87684">MNKKRLVVIGNGMAGLKTIEYLLRENSSLYNITIFGSEPYTNYSRIMLSSVLQGNVSFEDITIHDWQWYKDHQIKLFTNETVLSIERNKKLIITDKERTVPYDHLIIATGSNPFILPVPGIDKKGVMSFRTIDDCKEMIDVSKQHKKAAVIGGGLLGLEAARGLLNLGMDVNVIHLSNQLMNHQLDQTAGSMLKHSLEEQGMRFIFEKETAEILGTDRVEGLRFLDGTRLETDLVVMAVGIRPNISLADQAKLETNKGIIVNNVLQTNDPDIFAVGECAEHKGAVYGLVKPLYDQAEILAKHLTNQQVTYQGSTIYTQLKISGIDLFSVGQINETETTKAIYTYDSIADSYKKVLFENDKAIGAVLFGDTSMGSILLDHIQKKKFIPNNKKTTLLQAVKIEESYAATLPKNENICTCNNVSKGCIIEQVLAEDLSTVNDVKKSTKASSSCGGCKPVVQELLDYINSDFFDEKVKDKRFCNCTTLSEDEIVREIQEQKLTNLDMVFNSLNWKNLNGCETCIPALHYYLDMIYPEYQQNDYFFYLDPQTNAWLETDGTYSVTPQLYGGKATSSQLRKIEAVLRKYSLPSLTITEDQRLKITGIHEKNLISICSDLNMRLHSPENHVLKKVQIIGTTPQIGNEIENIAYQIEKQTEFLTMASNLKVKLFTNKALLLEHYFDLALIKENAGWELIVQENSKQSLLAIAKTNHEIIYLTLSFLQYYRQSANFNEKVGTWLERAGMVHVREVLFDQENQTMLLQNLHNDQSDRTKTFVSTL</sequence>
<dbReference type="STRING" id="1027249.SAMN05216179_1221"/>
<keyword evidence="18" id="KW-1185">Reference proteome</keyword>
<dbReference type="InterPro" id="IPR016156">
    <property type="entry name" value="FAD/NAD-linked_Rdtase_dimer_sf"/>
</dbReference>
<dbReference type="InterPro" id="IPR036136">
    <property type="entry name" value="Nit/Sulf_reduc_fer-like_dom_sf"/>
</dbReference>
<evidence type="ECO:0000313" key="17">
    <source>
        <dbReference type="EMBL" id="SHM90373.1"/>
    </source>
</evidence>
<evidence type="ECO:0000256" key="7">
    <source>
        <dbReference type="ARBA" id="ARBA00022630"/>
    </source>
</evidence>
<dbReference type="GO" id="GO:0098809">
    <property type="term" value="F:nitrite reductase activity"/>
    <property type="evidence" value="ECO:0007669"/>
    <property type="project" value="InterPro"/>
</dbReference>
<dbReference type="OrthoDB" id="9802028at2"/>
<keyword evidence="11" id="KW-0408">Iron</keyword>
<dbReference type="PRINTS" id="PR00411">
    <property type="entry name" value="PNDRDTASEI"/>
</dbReference>
<keyword evidence="8" id="KW-0479">Metal-binding</keyword>
<dbReference type="AlphaFoldDB" id="A0A1M7MHQ6"/>
<protein>
    <submittedName>
        <fullName evidence="17">Nitrite reductase (NADH) large subunit</fullName>
    </submittedName>
</protein>
<evidence type="ECO:0000256" key="4">
    <source>
        <dbReference type="ARBA" id="ARBA00005096"/>
    </source>
</evidence>
<dbReference type="NCBIfam" id="TIGR02374">
    <property type="entry name" value="nitri_red_nirB"/>
    <property type="match status" value="1"/>
</dbReference>
<dbReference type="Pfam" id="PF04324">
    <property type="entry name" value="Fer2_BFD"/>
    <property type="match status" value="2"/>
</dbReference>
<dbReference type="Gene3D" id="3.30.390.30">
    <property type="match status" value="1"/>
</dbReference>
<dbReference type="InterPro" id="IPR045854">
    <property type="entry name" value="NO2/SO3_Rdtase_4Fe4S_sf"/>
</dbReference>
<dbReference type="InterPro" id="IPR052034">
    <property type="entry name" value="NasD-like"/>
</dbReference>
<dbReference type="PRINTS" id="PR00368">
    <property type="entry name" value="FADPNR"/>
</dbReference>
<dbReference type="SUPFAM" id="SSF56014">
    <property type="entry name" value="Nitrite and sulphite reductase 4Fe-4S domain-like"/>
    <property type="match status" value="1"/>
</dbReference>
<dbReference type="InterPro" id="IPR012744">
    <property type="entry name" value="Nitri_red_NirB"/>
</dbReference>
<dbReference type="GO" id="GO:0051536">
    <property type="term" value="F:iron-sulfur cluster binding"/>
    <property type="evidence" value="ECO:0007669"/>
    <property type="project" value="UniProtKB-KW"/>
</dbReference>
<evidence type="ECO:0000256" key="11">
    <source>
        <dbReference type="ARBA" id="ARBA00023004"/>
    </source>
</evidence>
<dbReference type="InterPro" id="IPR041854">
    <property type="entry name" value="BFD-like_2Fe2S-bd_dom_sf"/>
</dbReference>
<dbReference type="Pfam" id="PF18267">
    <property type="entry name" value="Rubredoxin_C"/>
    <property type="match status" value="1"/>
</dbReference>
<evidence type="ECO:0000256" key="3">
    <source>
        <dbReference type="ARBA" id="ARBA00001974"/>
    </source>
</evidence>
<keyword evidence="12" id="KW-0411">Iron-sulfur</keyword>
<evidence type="ECO:0000313" key="18">
    <source>
        <dbReference type="Proteomes" id="UP000184184"/>
    </source>
</evidence>
<gene>
    <name evidence="17" type="ORF">SAMN05216179_1221</name>
</gene>
<dbReference type="CDD" id="cd19944">
    <property type="entry name" value="NirB_Fer2_BFD-like_2"/>
    <property type="match status" value="1"/>
</dbReference>